<keyword evidence="1" id="KW-0472">Membrane</keyword>
<accession>C4R676</accession>
<dbReference type="AlphaFoldDB" id="C4R676"/>
<evidence type="ECO:0000256" key="1">
    <source>
        <dbReference type="SAM" id="Phobius"/>
    </source>
</evidence>
<evidence type="ECO:0000313" key="3">
    <source>
        <dbReference type="Proteomes" id="UP000000314"/>
    </source>
</evidence>
<dbReference type="KEGG" id="ppa:PAS_chr3_1000"/>
<keyword evidence="1" id="KW-0812">Transmembrane</keyword>
<name>C4R676_KOMPG</name>
<proteinExistence type="predicted"/>
<reference evidence="2 3" key="1">
    <citation type="journal article" date="2009" name="Nat. Biotechnol.">
        <title>Genome sequence of the recombinant protein production host Pichia pastoris.</title>
        <authorList>
            <person name="De Schutter K."/>
            <person name="Lin Y.C."/>
            <person name="Tiels P."/>
            <person name="Van Hecke A."/>
            <person name="Glinka S."/>
            <person name="Weber-Lehmann J."/>
            <person name="Rouze P."/>
            <person name="Van de Peer Y."/>
            <person name="Callewaert N."/>
        </authorList>
    </citation>
    <scope>NUCLEOTIDE SEQUENCE [LARGE SCALE GENOMIC DNA]</scope>
    <source>
        <strain evidence="3">GS115 / ATCC 20864</strain>
    </source>
</reference>
<gene>
    <name evidence="2" type="ordered locus">PAS_chr3_1000</name>
</gene>
<keyword evidence="1" id="KW-1133">Transmembrane helix</keyword>
<dbReference type="EMBL" id="FN392321">
    <property type="protein sequence ID" value="CAY71062.1"/>
    <property type="molecule type" value="Genomic_DNA"/>
</dbReference>
<sequence length="172" mass="19206">MQFATSSSRSNNSLYRSRTVSDNASSGFITMELFFCSHSESDSPCDKPSRGFSLDSLFQVAIARQSKPAKERSSFTFHLGSLISSPMSNCGSSVPSLWSFLFLSFLLSFFFFSFFAFRFSFRLSPLHSLTGSSVLTTSLIKLNENSLRLSTNLTKSFNVLSGYKTPSPFFFQ</sequence>
<dbReference type="InParanoid" id="C4R676"/>
<dbReference type="HOGENOM" id="CLU_1555838_0_0_1"/>
<keyword evidence="3" id="KW-1185">Reference proteome</keyword>
<dbReference type="RefSeq" id="XP_002493241.1">
    <property type="nucleotide sequence ID" value="XM_002493196.1"/>
</dbReference>
<organism evidence="2 3">
    <name type="scientific">Komagataella phaffii (strain GS115 / ATCC 20864)</name>
    <name type="common">Yeast</name>
    <name type="synonym">Pichia pastoris</name>
    <dbReference type="NCBI Taxonomy" id="644223"/>
    <lineage>
        <taxon>Eukaryota</taxon>
        <taxon>Fungi</taxon>
        <taxon>Dikarya</taxon>
        <taxon>Ascomycota</taxon>
        <taxon>Saccharomycotina</taxon>
        <taxon>Pichiomycetes</taxon>
        <taxon>Pichiales</taxon>
        <taxon>Pichiaceae</taxon>
        <taxon>Komagataella</taxon>
    </lineage>
</organism>
<dbReference type="Proteomes" id="UP000000314">
    <property type="component" value="Chromosome 3"/>
</dbReference>
<dbReference type="GeneID" id="8199745"/>
<protein>
    <submittedName>
        <fullName evidence="2">Uncharacterized protein</fullName>
    </submittedName>
</protein>
<evidence type="ECO:0000313" key="2">
    <source>
        <dbReference type="EMBL" id="CAY71062.1"/>
    </source>
</evidence>
<feature type="transmembrane region" description="Helical" evidence="1">
    <location>
        <begin position="97"/>
        <end position="117"/>
    </location>
</feature>